<feature type="transmembrane region" description="Helical" evidence="2">
    <location>
        <begin position="236"/>
        <end position="254"/>
    </location>
</feature>
<protein>
    <submittedName>
        <fullName evidence="3">Uncharacterized protein</fullName>
    </submittedName>
</protein>
<dbReference type="EMBL" id="JAAMOZ010000001">
    <property type="protein sequence ID" value="NIH55631.1"/>
    <property type="molecule type" value="Genomic_DNA"/>
</dbReference>
<proteinExistence type="predicted"/>
<feature type="transmembrane region" description="Helical" evidence="2">
    <location>
        <begin position="394"/>
        <end position="417"/>
    </location>
</feature>
<organism evidence="3 4">
    <name type="scientific">Brooklawnia cerclae</name>
    <dbReference type="NCBI Taxonomy" id="349934"/>
    <lineage>
        <taxon>Bacteria</taxon>
        <taxon>Bacillati</taxon>
        <taxon>Actinomycetota</taxon>
        <taxon>Actinomycetes</taxon>
        <taxon>Propionibacteriales</taxon>
        <taxon>Propionibacteriaceae</taxon>
        <taxon>Brooklawnia</taxon>
    </lineage>
</organism>
<dbReference type="Proteomes" id="UP000749311">
    <property type="component" value="Unassembled WGS sequence"/>
</dbReference>
<name>A0ABX0SG79_9ACTN</name>
<keyword evidence="2" id="KW-1133">Transmembrane helix</keyword>
<feature type="transmembrane region" description="Helical" evidence="2">
    <location>
        <begin position="210"/>
        <end position="230"/>
    </location>
</feature>
<keyword evidence="4" id="KW-1185">Reference proteome</keyword>
<feature type="region of interest" description="Disordered" evidence="1">
    <location>
        <begin position="1"/>
        <end position="33"/>
    </location>
</feature>
<keyword evidence="2" id="KW-0812">Transmembrane</keyword>
<evidence type="ECO:0000256" key="2">
    <source>
        <dbReference type="SAM" id="Phobius"/>
    </source>
</evidence>
<gene>
    <name evidence="3" type="ORF">FB473_000276</name>
</gene>
<reference evidence="3 4" key="1">
    <citation type="submission" date="2020-02" db="EMBL/GenBank/DDBJ databases">
        <title>Sequencing the genomes of 1000 actinobacteria strains.</title>
        <authorList>
            <person name="Klenk H.-P."/>
        </authorList>
    </citation>
    <scope>NUCLEOTIDE SEQUENCE [LARGE SCALE GENOMIC DNA]</scope>
    <source>
        <strain evidence="3 4">DSM 19609</strain>
    </source>
</reference>
<dbReference type="RefSeq" id="WP_167164133.1">
    <property type="nucleotide sequence ID" value="NZ_BAAAOO010000012.1"/>
</dbReference>
<sequence length="425" mass="43236">MQSFQVARPGTASPGADAKARQAPGTAMTPAGGQAAELATVRPEAPTPRVLSLWRAASVLVCLAVAVVTPLALNQNRASLTEVNDAAQQLMRLQLVRGDVLAADADAAGELVAAQTGAEPTDSYLTGLQDAASMLSLASAASVPDQDALSQANEELTGYAVSVARAVEAQDPELMTTASAQLRDEFLPGLDAQIELNQARLSGSIADQRWLGLLAVAPVLVLLLASVAVARRTRRVLNLGLVLALGLSAAMGVVTTQVVTRSADSVGAARQGEVVQATSAVQAYASVTEAKAWEARTLLGTASAAEGEEQYTAAMDAARSALANVPGADGAGMVAHLDAMAGAHAQMVDADDPGQAAAASTAQTSYEALVDWLPDQASTIGTGVYLQLTSHAQIIRAATGGTAAAMLLAAVAAGVGISQPLRRYR</sequence>
<keyword evidence="2" id="KW-0472">Membrane</keyword>
<evidence type="ECO:0000256" key="1">
    <source>
        <dbReference type="SAM" id="MobiDB-lite"/>
    </source>
</evidence>
<comment type="caution">
    <text evidence="3">The sequence shown here is derived from an EMBL/GenBank/DDBJ whole genome shotgun (WGS) entry which is preliminary data.</text>
</comment>
<evidence type="ECO:0000313" key="4">
    <source>
        <dbReference type="Proteomes" id="UP000749311"/>
    </source>
</evidence>
<evidence type="ECO:0000313" key="3">
    <source>
        <dbReference type="EMBL" id="NIH55631.1"/>
    </source>
</evidence>
<accession>A0ABX0SG79</accession>